<keyword evidence="1" id="KW-0805">Transcription regulation</keyword>
<dbReference type="RefSeq" id="WP_005174129.1">
    <property type="nucleotide sequence ID" value="NZ_BANR01000006.1"/>
</dbReference>
<evidence type="ECO:0000256" key="1">
    <source>
        <dbReference type="ARBA" id="ARBA00023015"/>
    </source>
</evidence>
<sequence length="230" mass="24833">MAAIRRTRLADQAAEILLERIRAGEWTVGAKLPAESALTTELGIGRSSLREAIRLLAARGVVESRHGSGVYLLATRPMAALDDVVRTRDIISVVEARLAIETEAARLAARRRTPADVEVLQDALALRTASYLDGPSLVDADIAVHRGIVAASHNGALLDIFDGLTPRVRDTMVDMLTRSPVSDVEADVDAHRLLVEAIVSGDEEEAYRRSRAHLDDLILTLTAPSPTPPQ</sequence>
<dbReference type="InterPro" id="IPR036390">
    <property type="entry name" value="WH_DNA-bd_sf"/>
</dbReference>
<name>L7KJ96_9ACTN</name>
<dbReference type="PANTHER" id="PTHR43537:SF47">
    <property type="entry name" value="REGULATORY PROTEIN GNTR HTH"/>
    <property type="match status" value="1"/>
</dbReference>
<dbReference type="PRINTS" id="PR00035">
    <property type="entry name" value="HTHGNTR"/>
</dbReference>
<reference evidence="5 6" key="1">
    <citation type="submission" date="2012-12" db="EMBL/GenBank/DDBJ databases">
        <title>Whole genome shotgun sequence of Gordonia aichiensis NBRC 108223.</title>
        <authorList>
            <person name="Isaki-Nakamura S."/>
            <person name="Hosoyama A."/>
            <person name="Tsuchikane K."/>
            <person name="Ando Y."/>
            <person name="Baba S."/>
            <person name="Ohji S."/>
            <person name="Hamada M."/>
            <person name="Tamura T."/>
            <person name="Yamazoe A."/>
            <person name="Yamazaki S."/>
            <person name="Fujita N."/>
        </authorList>
    </citation>
    <scope>NUCLEOTIDE SEQUENCE [LARGE SCALE GENOMIC DNA]</scope>
    <source>
        <strain evidence="5 6">NBRC 108223</strain>
    </source>
</reference>
<keyword evidence="2" id="KW-0238">DNA-binding</keyword>
<dbReference type="Pfam" id="PF07729">
    <property type="entry name" value="FCD"/>
    <property type="match status" value="1"/>
</dbReference>
<dbReference type="InterPro" id="IPR011711">
    <property type="entry name" value="GntR_C"/>
</dbReference>
<dbReference type="EMBL" id="BANR01000006">
    <property type="protein sequence ID" value="GAC48684.1"/>
    <property type="molecule type" value="Genomic_DNA"/>
</dbReference>
<evidence type="ECO:0000256" key="3">
    <source>
        <dbReference type="ARBA" id="ARBA00023163"/>
    </source>
</evidence>
<dbReference type="InterPro" id="IPR008920">
    <property type="entry name" value="TF_FadR/GntR_C"/>
</dbReference>
<dbReference type="InterPro" id="IPR000524">
    <property type="entry name" value="Tscrpt_reg_HTH_GntR"/>
</dbReference>
<dbReference type="Gene3D" id="1.20.120.530">
    <property type="entry name" value="GntR ligand-binding domain-like"/>
    <property type="match status" value="1"/>
</dbReference>
<dbReference type="PANTHER" id="PTHR43537">
    <property type="entry name" value="TRANSCRIPTIONAL REGULATOR, GNTR FAMILY"/>
    <property type="match status" value="1"/>
</dbReference>
<evidence type="ECO:0000259" key="4">
    <source>
        <dbReference type="PROSITE" id="PS50949"/>
    </source>
</evidence>
<dbReference type="Gene3D" id="1.10.10.10">
    <property type="entry name" value="Winged helix-like DNA-binding domain superfamily/Winged helix DNA-binding domain"/>
    <property type="match status" value="1"/>
</dbReference>
<evidence type="ECO:0000313" key="5">
    <source>
        <dbReference type="EMBL" id="GAC48684.1"/>
    </source>
</evidence>
<dbReference type="InterPro" id="IPR036388">
    <property type="entry name" value="WH-like_DNA-bd_sf"/>
</dbReference>
<accession>L7KJ96</accession>
<dbReference type="OrthoDB" id="9784718at2"/>
<dbReference type="SMART" id="SM00895">
    <property type="entry name" value="FCD"/>
    <property type="match status" value="1"/>
</dbReference>
<dbReference type="eggNOG" id="COG2186">
    <property type="taxonomic scope" value="Bacteria"/>
</dbReference>
<keyword evidence="3" id="KW-0804">Transcription</keyword>
<feature type="domain" description="HTH gntR-type" evidence="4">
    <location>
        <begin position="7"/>
        <end position="75"/>
    </location>
</feature>
<evidence type="ECO:0000256" key="2">
    <source>
        <dbReference type="ARBA" id="ARBA00023125"/>
    </source>
</evidence>
<dbReference type="SUPFAM" id="SSF46785">
    <property type="entry name" value="Winged helix' DNA-binding domain"/>
    <property type="match status" value="1"/>
</dbReference>
<comment type="caution">
    <text evidence="5">The sequence shown here is derived from an EMBL/GenBank/DDBJ whole genome shotgun (WGS) entry which is preliminary data.</text>
</comment>
<protein>
    <submittedName>
        <fullName evidence="5">Putative GntR family transcriptional regulator</fullName>
    </submittedName>
</protein>
<dbReference type="PROSITE" id="PS50949">
    <property type="entry name" value="HTH_GNTR"/>
    <property type="match status" value="1"/>
</dbReference>
<keyword evidence="6" id="KW-1185">Reference proteome</keyword>
<gene>
    <name evidence="5" type="ORF">GOACH_06_01810</name>
</gene>
<dbReference type="CDD" id="cd07377">
    <property type="entry name" value="WHTH_GntR"/>
    <property type="match status" value="1"/>
</dbReference>
<dbReference type="Pfam" id="PF00392">
    <property type="entry name" value="GntR"/>
    <property type="match status" value="1"/>
</dbReference>
<organism evidence="5 6">
    <name type="scientific">Gordonia aichiensis NBRC 108223</name>
    <dbReference type="NCBI Taxonomy" id="1220583"/>
    <lineage>
        <taxon>Bacteria</taxon>
        <taxon>Bacillati</taxon>
        <taxon>Actinomycetota</taxon>
        <taxon>Actinomycetes</taxon>
        <taxon>Mycobacteriales</taxon>
        <taxon>Gordoniaceae</taxon>
        <taxon>Gordonia</taxon>
    </lineage>
</organism>
<dbReference type="SUPFAM" id="SSF48008">
    <property type="entry name" value="GntR ligand-binding domain-like"/>
    <property type="match status" value="1"/>
</dbReference>
<dbReference type="AlphaFoldDB" id="L7KJ96"/>
<dbReference type="STRING" id="1220583.GOACH_06_01810"/>
<dbReference type="GO" id="GO:0003677">
    <property type="term" value="F:DNA binding"/>
    <property type="evidence" value="ECO:0007669"/>
    <property type="project" value="UniProtKB-KW"/>
</dbReference>
<dbReference type="Proteomes" id="UP000010988">
    <property type="component" value="Unassembled WGS sequence"/>
</dbReference>
<dbReference type="GO" id="GO:0003700">
    <property type="term" value="F:DNA-binding transcription factor activity"/>
    <property type="evidence" value="ECO:0007669"/>
    <property type="project" value="InterPro"/>
</dbReference>
<evidence type="ECO:0000313" key="6">
    <source>
        <dbReference type="Proteomes" id="UP000010988"/>
    </source>
</evidence>
<dbReference type="SMART" id="SM00345">
    <property type="entry name" value="HTH_GNTR"/>
    <property type="match status" value="1"/>
</dbReference>
<proteinExistence type="predicted"/>